<evidence type="ECO:0000259" key="7">
    <source>
        <dbReference type="PROSITE" id="PS50845"/>
    </source>
</evidence>
<keyword evidence="4 6" id="KW-1133">Transmembrane helix</keyword>
<keyword evidence="5 6" id="KW-0472">Membrane</keyword>
<keyword evidence="9" id="KW-1185">Reference proteome</keyword>
<dbReference type="InterPro" id="IPR003388">
    <property type="entry name" value="Reticulon"/>
</dbReference>
<dbReference type="InterPro" id="IPR045064">
    <property type="entry name" value="Reticulon-like"/>
</dbReference>
<feature type="transmembrane region" description="Helical" evidence="6">
    <location>
        <begin position="140"/>
        <end position="157"/>
    </location>
</feature>
<dbReference type="Pfam" id="PF02453">
    <property type="entry name" value="Reticulon"/>
    <property type="match status" value="1"/>
</dbReference>
<dbReference type="PANTHER" id="PTHR10994:SF157">
    <property type="entry name" value="RETICULON-LIKE PROTEIN B14"/>
    <property type="match status" value="1"/>
</dbReference>
<protein>
    <recommendedName>
        <fullName evidence="6">Reticulon-like protein</fullName>
    </recommendedName>
</protein>
<evidence type="ECO:0000313" key="9">
    <source>
        <dbReference type="Proteomes" id="UP000238479"/>
    </source>
</evidence>
<dbReference type="EMBL" id="PDCK01000042">
    <property type="protein sequence ID" value="PRQ40288.1"/>
    <property type="molecule type" value="Genomic_DNA"/>
</dbReference>
<organism evidence="8 9">
    <name type="scientific">Rosa chinensis</name>
    <name type="common">China rose</name>
    <dbReference type="NCBI Taxonomy" id="74649"/>
    <lineage>
        <taxon>Eukaryota</taxon>
        <taxon>Viridiplantae</taxon>
        <taxon>Streptophyta</taxon>
        <taxon>Embryophyta</taxon>
        <taxon>Tracheophyta</taxon>
        <taxon>Spermatophyta</taxon>
        <taxon>Magnoliopsida</taxon>
        <taxon>eudicotyledons</taxon>
        <taxon>Gunneridae</taxon>
        <taxon>Pentapetalae</taxon>
        <taxon>rosids</taxon>
        <taxon>fabids</taxon>
        <taxon>Rosales</taxon>
        <taxon>Rosaceae</taxon>
        <taxon>Rosoideae</taxon>
        <taxon>Rosoideae incertae sedis</taxon>
        <taxon>Rosa</taxon>
    </lineage>
</organism>
<feature type="transmembrane region" description="Helical" evidence="6">
    <location>
        <begin position="29"/>
        <end position="50"/>
    </location>
</feature>
<dbReference type="GO" id="GO:0009617">
    <property type="term" value="P:response to bacterium"/>
    <property type="evidence" value="ECO:0007669"/>
    <property type="project" value="InterPro"/>
</dbReference>
<evidence type="ECO:0000256" key="2">
    <source>
        <dbReference type="ARBA" id="ARBA00022692"/>
    </source>
</evidence>
<evidence type="ECO:0000256" key="3">
    <source>
        <dbReference type="ARBA" id="ARBA00022824"/>
    </source>
</evidence>
<gene>
    <name evidence="8" type="ORF">RchiOBHm_Chr4g0434431</name>
</gene>
<dbReference type="Gramene" id="PRQ40288">
    <property type="protein sequence ID" value="PRQ40288"/>
    <property type="gene ID" value="RchiOBHm_Chr4g0434431"/>
</dbReference>
<dbReference type="Proteomes" id="UP000238479">
    <property type="component" value="Chromosome 4"/>
</dbReference>
<reference evidence="8 9" key="1">
    <citation type="journal article" date="2018" name="Nat. Genet.">
        <title>The Rosa genome provides new insights in the design of modern roses.</title>
        <authorList>
            <person name="Bendahmane M."/>
        </authorList>
    </citation>
    <scope>NUCLEOTIDE SEQUENCE [LARGE SCALE GENOMIC DNA]</scope>
    <source>
        <strain evidence="9">cv. Old Blush</strain>
    </source>
</reference>
<sequence length="194" mass="21793">MSMHGPLYAILGGGIVADILLWKDKKSAAAILLGSTALWFFLQVLEYHFVSLLCDTLMLFMAVGVLWCKFAGRIFNRMPSEINIQLPQSTCIYFFGTVNWFLLKFCEITSGKNFKILFVAMAGLYMLSSIGTYISSLNLLYTIILSVGTLPALYARYETQVDAIAARCIGVVKNLCKLFEVKVLDKIPRHRKLN</sequence>
<dbReference type="GO" id="GO:0005789">
    <property type="term" value="C:endoplasmic reticulum membrane"/>
    <property type="evidence" value="ECO:0007669"/>
    <property type="project" value="UniProtKB-SubCell"/>
</dbReference>
<name>A0A2P6R1J2_ROSCH</name>
<dbReference type="PROSITE" id="PS50845">
    <property type="entry name" value="RETICULON"/>
    <property type="match status" value="1"/>
</dbReference>
<dbReference type="PANTHER" id="PTHR10994">
    <property type="entry name" value="RETICULON"/>
    <property type="match status" value="1"/>
</dbReference>
<feature type="transmembrane region" description="Helical" evidence="6">
    <location>
        <begin position="114"/>
        <end position="134"/>
    </location>
</feature>
<comment type="subcellular location">
    <subcellularLocation>
        <location evidence="1 6">Endoplasmic reticulum membrane</location>
        <topology evidence="1 6">Multi-pass membrane protein</topology>
    </subcellularLocation>
</comment>
<evidence type="ECO:0000313" key="8">
    <source>
        <dbReference type="EMBL" id="PRQ40288.1"/>
    </source>
</evidence>
<dbReference type="AlphaFoldDB" id="A0A2P6R1J2"/>
<feature type="transmembrane region" description="Helical" evidence="6">
    <location>
        <begin position="6"/>
        <end position="22"/>
    </location>
</feature>
<evidence type="ECO:0000256" key="6">
    <source>
        <dbReference type="RuleBase" id="RU363132"/>
    </source>
</evidence>
<comment type="caution">
    <text evidence="8">The sequence shown here is derived from an EMBL/GenBank/DDBJ whole genome shotgun (WGS) entry which is preliminary data.</text>
</comment>
<keyword evidence="2 6" id="KW-0812">Transmembrane</keyword>
<dbReference type="STRING" id="74649.A0A2P6R1J2"/>
<proteinExistence type="predicted"/>
<feature type="domain" description="Reticulon" evidence="7">
    <location>
        <begin position="16"/>
        <end position="194"/>
    </location>
</feature>
<evidence type="ECO:0000256" key="1">
    <source>
        <dbReference type="ARBA" id="ARBA00004477"/>
    </source>
</evidence>
<evidence type="ECO:0000256" key="4">
    <source>
        <dbReference type="ARBA" id="ARBA00022989"/>
    </source>
</evidence>
<dbReference type="OMA" id="FACCATI"/>
<evidence type="ECO:0000256" key="5">
    <source>
        <dbReference type="ARBA" id="ARBA00023136"/>
    </source>
</evidence>
<accession>A0A2P6R1J2</accession>
<keyword evidence="3 6" id="KW-0256">Endoplasmic reticulum</keyword>